<evidence type="ECO:0000256" key="2">
    <source>
        <dbReference type="ARBA" id="ARBA00005995"/>
    </source>
</evidence>
<proteinExistence type="inferred from homology"/>
<comment type="similarity">
    <text evidence="2">Belongs to the flavin monoamine oxidase family.</text>
</comment>
<dbReference type="SUPFAM" id="SSF54373">
    <property type="entry name" value="FAD-linked reductases, C-terminal domain"/>
    <property type="match status" value="1"/>
</dbReference>
<dbReference type="PRINTS" id="PR00757">
    <property type="entry name" value="AMINEOXDASEF"/>
</dbReference>
<sequence length="462" mass="49866">MSRSVDNAVEAASVDVVIVGAGFAGLSAADRLVNMGVSVLVIDARERVGGRSFTGEVAGVKVDLGATWVAKRHTAIRDLMDRLGCSLTPQYDEGVNLLWMAGKRKTWTGTLPTVDPVDLEDLGRITIEMGKLLETINVDAAWKSPNADQLDSISFGEWLSQQQAVTSTNALMYIVTRVQWGCSPLDVSLLHVLRYVQAVGGLDHMLAVEHGQQEYRVTETTQEIAKRLAAQIGDQIVLNTRVRQISQDDNGVTVSTDSGVINAKYAIVTAAPEHRAYIEYQPALPAKIEGLTTSFPMGALSKAFVAYDKPFWRAEGLSGEALTDTAPVFITFDVSPSDDGPGILMVFCTARVYDGFGPEVRRKLVLKQLVDLYGEQANTPIDYIDHCWGTEPFAAGGPHPAAPPFASVNYGEALREPHGRIHWAGTETAGEWVGTMNGAILMGLHTADQIAQQLGVTGEVSK</sequence>
<dbReference type="PANTHER" id="PTHR43563:SF1">
    <property type="entry name" value="AMINE OXIDASE [FLAVIN-CONTAINING] B"/>
    <property type="match status" value="1"/>
</dbReference>
<feature type="domain" description="Amine oxidase" evidence="5">
    <location>
        <begin position="23"/>
        <end position="450"/>
    </location>
</feature>
<organism evidence="6 7">
    <name type="scientific">Mycobacteroides abscessus 1948</name>
    <dbReference type="NCBI Taxonomy" id="1299323"/>
    <lineage>
        <taxon>Bacteria</taxon>
        <taxon>Bacillati</taxon>
        <taxon>Actinomycetota</taxon>
        <taxon>Actinomycetes</taxon>
        <taxon>Mycobacteriales</taxon>
        <taxon>Mycobacteriaceae</taxon>
        <taxon>Mycobacteroides</taxon>
        <taxon>Mycobacteroides abscessus</taxon>
    </lineage>
</organism>
<dbReference type="InterPro" id="IPR001613">
    <property type="entry name" value="Flavin_amine_oxidase"/>
</dbReference>
<dbReference type="Proteomes" id="UP000021210">
    <property type="component" value="Unassembled WGS sequence"/>
</dbReference>
<name>A0A829QG03_9MYCO</name>
<evidence type="ECO:0000256" key="4">
    <source>
        <dbReference type="PIRSR" id="PIRSR601613-1"/>
    </source>
</evidence>
<evidence type="ECO:0000313" key="7">
    <source>
        <dbReference type="Proteomes" id="UP000021210"/>
    </source>
</evidence>
<protein>
    <submittedName>
        <fullName evidence="6">FAD binding domain protein</fullName>
    </submittedName>
</protein>
<evidence type="ECO:0000256" key="1">
    <source>
        <dbReference type="ARBA" id="ARBA00001974"/>
    </source>
</evidence>
<dbReference type="SUPFAM" id="SSF51905">
    <property type="entry name" value="FAD/NAD(P)-binding domain"/>
    <property type="match status" value="1"/>
</dbReference>
<evidence type="ECO:0000259" key="5">
    <source>
        <dbReference type="Pfam" id="PF01593"/>
    </source>
</evidence>
<comment type="caution">
    <text evidence="6">The sequence shown here is derived from an EMBL/GenBank/DDBJ whole genome shotgun (WGS) entry which is preliminary data.</text>
</comment>
<accession>A0A829QG03</accession>
<dbReference type="PANTHER" id="PTHR43563">
    <property type="entry name" value="AMINE OXIDASE"/>
    <property type="match status" value="1"/>
</dbReference>
<dbReference type="GO" id="GO:0016491">
    <property type="term" value="F:oxidoreductase activity"/>
    <property type="evidence" value="ECO:0007669"/>
    <property type="project" value="UniProtKB-KW"/>
</dbReference>
<feature type="binding site" evidence="4">
    <location>
        <position position="427"/>
    </location>
    <ligand>
        <name>FAD</name>
        <dbReference type="ChEBI" id="CHEBI:57692"/>
    </ligand>
</feature>
<dbReference type="Gene3D" id="3.50.50.60">
    <property type="entry name" value="FAD/NAD(P)-binding domain"/>
    <property type="match status" value="1"/>
</dbReference>
<evidence type="ECO:0000313" key="6">
    <source>
        <dbReference type="EMBL" id="EUA61239.1"/>
    </source>
</evidence>
<feature type="binding site" evidence="4">
    <location>
        <position position="347"/>
    </location>
    <ligand>
        <name>substrate</name>
    </ligand>
</feature>
<feature type="binding site" evidence="4">
    <location>
        <position position="242"/>
    </location>
    <ligand>
        <name>FAD</name>
        <dbReference type="ChEBI" id="CHEBI:57692"/>
    </ligand>
</feature>
<comment type="cofactor">
    <cofactor evidence="1">
        <name>FAD</name>
        <dbReference type="ChEBI" id="CHEBI:57692"/>
    </cofactor>
</comment>
<reference evidence="6 7" key="1">
    <citation type="submission" date="2013-12" db="EMBL/GenBank/DDBJ databases">
        <authorList>
            <person name="Zelazny A."/>
            <person name="Olivier K."/>
            <person name="Holland S."/>
            <person name="Lenaerts A."/>
            <person name="Ordway D."/>
            <person name="DeGroote M.A."/>
            <person name="Parker T."/>
            <person name="Sizemore C."/>
            <person name="Tallon L.J."/>
            <person name="Sadzewicz L.K."/>
            <person name="Sengamalay N."/>
            <person name="Fraser C.M."/>
            <person name="Hine E."/>
            <person name="Shefchek K.A."/>
            <person name="Das S.P."/>
            <person name="Tettelin H."/>
        </authorList>
    </citation>
    <scope>NUCLEOTIDE SEQUENCE [LARGE SCALE GENOMIC DNA]</scope>
    <source>
        <strain evidence="6 7">1948</strain>
    </source>
</reference>
<dbReference type="Pfam" id="PF01593">
    <property type="entry name" value="Amino_oxidase"/>
    <property type="match status" value="1"/>
</dbReference>
<dbReference type="InterPro" id="IPR002937">
    <property type="entry name" value="Amino_oxidase"/>
</dbReference>
<dbReference type="InterPro" id="IPR050703">
    <property type="entry name" value="Flavin_MAO"/>
</dbReference>
<evidence type="ECO:0000256" key="3">
    <source>
        <dbReference type="ARBA" id="ARBA00023002"/>
    </source>
</evidence>
<dbReference type="AlphaFoldDB" id="A0A829QG03"/>
<dbReference type="EMBL" id="JAOH01000002">
    <property type="protein sequence ID" value="EUA61239.1"/>
    <property type="molecule type" value="Genomic_DNA"/>
</dbReference>
<dbReference type="InterPro" id="IPR036188">
    <property type="entry name" value="FAD/NAD-bd_sf"/>
</dbReference>
<gene>
    <name evidence="6" type="ORF">I542_1378</name>
</gene>
<keyword evidence="3" id="KW-0560">Oxidoreductase</keyword>